<keyword evidence="7" id="KW-0067">ATP-binding</keyword>
<evidence type="ECO:0000256" key="8">
    <source>
        <dbReference type="ARBA" id="ARBA00022842"/>
    </source>
</evidence>
<evidence type="ECO:0000313" key="11">
    <source>
        <dbReference type="EMBL" id="ATF63789.1"/>
    </source>
</evidence>
<dbReference type="InterPro" id="IPR043519">
    <property type="entry name" value="NT_sf"/>
</dbReference>
<keyword evidence="5" id="KW-0479">Metal-binding</keyword>
<evidence type="ECO:0000256" key="5">
    <source>
        <dbReference type="ARBA" id="ARBA00022723"/>
    </source>
</evidence>
<dbReference type="PANTHER" id="PTHR33571">
    <property type="entry name" value="SSL8005 PROTEIN"/>
    <property type="match status" value="1"/>
</dbReference>
<evidence type="ECO:0000256" key="4">
    <source>
        <dbReference type="ARBA" id="ARBA00022695"/>
    </source>
</evidence>
<organism evidence="11 12">
    <name type="scientific">Rothia mucilaginosa</name>
    <dbReference type="NCBI Taxonomy" id="43675"/>
    <lineage>
        <taxon>Bacteria</taxon>
        <taxon>Bacillati</taxon>
        <taxon>Actinomycetota</taxon>
        <taxon>Actinomycetes</taxon>
        <taxon>Micrococcales</taxon>
        <taxon>Micrococcaceae</taxon>
        <taxon>Rothia</taxon>
    </lineage>
</organism>
<dbReference type="InterPro" id="IPR002934">
    <property type="entry name" value="Polymerase_NTP_transf_dom"/>
</dbReference>
<dbReference type="GO" id="GO:0016779">
    <property type="term" value="F:nucleotidyltransferase activity"/>
    <property type="evidence" value="ECO:0007669"/>
    <property type="project" value="UniProtKB-KW"/>
</dbReference>
<keyword evidence="3 11" id="KW-0808">Transferase</keyword>
<evidence type="ECO:0000313" key="12">
    <source>
        <dbReference type="Proteomes" id="UP000218628"/>
    </source>
</evidence>
<dbReference type="GO" id="GO:0046872">
    <property type="term" value="F:metal ion binding"/>
    <property type="evidence" value="ECO:0007669"/>
    <property type="project" value="UniProtKB-KW"/>
</dbReference>
<dbReference type="Pfam" id="PF01909">
    <property type="entry name" value="NTP_transf_2"/>
    <property type="match status" value="1"/>
</dbReference>
<keyword evidence="8" id="KW-0460">Magnesium</keyword>
<dbReference type="InterPro" id="IPR052038">
    <property type="entry name" value="Type-VII_TA_antitoxin"/>
</dbReference>
<name>A0A291DHN9_9MICC</name>
<dbReference type="EMBL" id="CP023510">
    <property type="protein sequence ID" value="ATF63789.1"/>
    <property type="molecule type" value="Genomic_DNA"/>
</dbReference>
<keyword evidence="2" id="KW-1277">Toxin-antitoxin system</keyword>
<dbReference type="Proteomes" id="UP000218628">
    <property type="component" value="Chromosome"/>
</dbReference>
<reference evidence="12" key="1">
    <citation type="submission" date="2017-09" db="EMBL/GenBank/DDBJ databases">
        <title>FDA dAtabase for Regulatory Grade micrObial Sequences (FDA-ARGOS): Supporting development and validation of Infectious Disease Dx tests.</title>
        <authorList>
            <person name="Minogue T."/>
            <person name="Wolcott M."/>
            <person name="Wasieloski L."/>
            <person name="Aguilar W."/>
            <person name="Moore D."/>
            <person name="Tallon L."/>
            <person name="Sadzewicz L."/>
            <person name="Ott S."/>
            <person name="Zhao X."/>
            <person name="Nagaraj S."/>
            <person name="Vavikolanu K."/>
            <person name="Aluvathingal J."/>
            <person name="Nadendla S."/>
            <person name="Sichtig H."/>
        </authorList>
    </citation>
    <scope>NUCLEOTIDE SEQUENCE [LARGE SCALE GENOMIC DNA]</scope>
    <source>
        <strain evidence="12">FDAARGOS_369</strain>
    </source>
</reference>
<feature type="domain" description="Polymerase nucleotidyl transferase" evidence="10">
    <location>
        <begin position="19"/>
        <end position="87"/>
    </location>
</feature>
<evidence type="ECO:0000259" key="10">
    <source>
        <dbReference type="Pfam" id="PF01909"/>
    </source>
</evidence>
<keyword evidence="6" id="KW-0547">Nucleotide-binding</keyword>
<evidence type="ECO:0000256" key="6">
    <source>
        <dbReference type="ARBA" id="ARBA00022741"/>
    </source>
</evidence>
<accession>A0A291DHN9</accession>
<comment type="cofactor">
    <cofactor evidence="1">
        <name>Mg(2+)</name>
        <dbReference type="ChEBI" id="CHEBI:18420"/>
    </cofactor>
</comment>
<dbReference type="Gene3D" id="3.30.460.10">
    <property type="entry name" value="Beta Polymerase, domain 2"/>
    <property type="match status" value="1"/>
</dbReference>
<protein>
    <submittedName>
        <fullName evidence="11">Nucleotidyltransferase domain-containing protein</fullName>
    </submittedName>
</protein>
<dbReference type="RefSeq" id="WP_070599761.1">
    <property type="nucleotide sequence ID" value="NZ_CP023510.1"/>
</dbReference>
<evidence type="ECO:0000256" key="1">
    <source>
        <dbReference type="ARBA" id="ARBA00001946"/>
    </source>
</evidence>
<dbReference type="AlphaFoldDB" id="A0A291DHN9"/>
<comment type="similarity">
    <text evidence="9">Belongs to the MntA antitoxin family.</text>
</comment>
<sequence>MSTSHPNLRRGYTLPHEAEVLQILRDADVRRARLFGSAARGELTETSDLDFLVQMPGIAPFDEFMQMVDAQHRIEQLTGRSVDMVTRLRPRIYAEAEPDMVELPL</sequence>
<gene>
    <name evidence="11" type="ORF">CO690_08910</name>
</gene>
<keyword evidence="4" id="KW-0548">Nucleotidyltransferase</keyword>
<dbReference type="GO" id="GO:0005524">
    <property type="term" value="F:ATP binding"/>
    <property type="evidence" value="ECO:0007669"/>
    <property type="project" value="UniProtKB-KW"/>
</dbReference>
<evidence type="ECO:0000256" key="9">
    <source>
        <dbReference type="ARBA" id="ARBA00038276"/>
    </source>
</evidence>
<dbReference type="PANTHER" id="PTHR33571:SF14">
    <property type="entry name" value="PROTEIN ADENYLYLTRANSFERASE MJ0435-RELATED"/>
    <property type="match status" value="1"/>
</dbReference>
<dbReference type="SUPFAM" id="SSF81301">
    <property type="entry name" value="Nucleotidyltransferase"/>
    <property type="match status" value="1"/>
</dbReference>
<proteinExistence type="inferred from homology"/>
<evidence type="ECO:0000256" key="3">
    <source>
        <dbReference type="ARBA" id="ARBA00022679"/>
    </source>
</evidence>
<evidence type="ECO:0000256" key="7">
    <source>
        <dbReference type="ARBA" id="ARBA00022840"/>
    </source>
</evidence>
<evidence type="ECO:0000256" key="2">
    <source>
        <dbReference type="ARBA" id="ARBA00022649"/>
    </source>
</evidence>
<dbReference type="CDD" id="cd05403">
    <property type="entry name" value="NT_KNTase_like"/>
    <property type="match status" value="1"/>
</dbReference>